<keyword evidence="8 10" id="KW-0472">Membrane</keyword>
<evidence type="ECO:0000256" key="9">
    <source>
        <dbReference type="ARBA" id="ARBA00023201"/>
    </source>
</evidence>
<keyword evidence="5 10" id="KW-1133">Transmembrane helix</keyword>
<comment type="caution">
    <text evidence="12">The sequence shown here is derived from an EMBL/GenBank/DDBJ whole genome shotgun (WGS) entry which is preliminary data.</text>
</comment>
<feature type="transmembrane region" description="Helical" evidence="10">
    <location>
        <begin position="381"/>
        <end position="400"/>
    </location>
</feature>
<feature type="domain" description="Cation/H+ exchanger transmembrane" evidence="11">
    <location>
        <begin position="13"/>
        <end position="436"/>
    </location>
</feature>
<name>A0A2A9D5S4_9MICO</name>
<keyword evidence="9" id="KW-0739">Sodium transport</keyword>
<dbReference type="OrthoDB" id="57886at2"/>
<evidence type="ECO:0000256" key="6">
    <source>
        <dbReference type="ARBA" id="ARBA00023053"/>
    </source>
</evidence>
<evidence type="ECO:0000256" key="7">
    <source>
        <dbReference type="ARBA" id="ARBA00023065"/>
    </source>
</evidence>
<dbReference type="PANTHER" id="PTHR10110:SF86">
    <property type="entry name" value="SODIUM_HYDROGEN EXCHANGER 7"/>
    <property type="match status" value="1"/>
</dbReference>
<dbReference type="EMBL" id="PDJD01000001">
    <property type="protein sequence ID" value="PFG21312.1"/>
    <property type="molecule type" value="Genomic_DNA"/>
</dbReference>
<proteinExistence type="predicted"/>
<dbReference type="GO" id="GO:0015386">
    <property type="term" value="F:potassium:proton antiporter activity"/>
    <property type="evidence" value="ECO:0007669"/>
    <property type="project" value="TreeGrafter"/>
</dbReference>
<feature type="transmembrane region" description="Helical" evidence="10">
    <location>
        <begin position="31"/>
        <end position="48"/>
    </location>
</feature>
<dbReference type="GO" id="GO:0098719">
    <property type="term" value="P:sodium ion import across plasma membrane"/>
    <property type="evidence" value="ECO:0007669"/>
    <property type="project" value="TreeGrafter"/>
</dbReference>
<dbReference type="Pfam" id="PF00999">
    <property type="entry name" value="Na_H_Exchanger"/>
    <property type="match status" value="1"/>
</dbReference>
<gene>
    <name evidence="12" type="ORF">ATL40_2939</name>
</gene>
<feature type="transmembrane region" description="Helical" evidence="10">
    <location>
        <begin position="209"/>
        <end position="227"/>
    </location>
</feature>
<dbReference type="InterPro" id="IPR006153">
    <property type="entry name" value="Cation/H_exchanger_TM"/>
</dbReference>
<dbReference type="PANTHER" id="PTHR10110">
    <property type="entry name" value="SODIUM/HYDROGEN EXCHANGER"/>
    <property type="match status" value="1"/>
</dbReference>
<evidence type="ECO:0000256" key="2">
    <source>
        <dbReference type="ARBA" id="ARBA00022448"/>
    </source>
</evidence>
<feature type="transmembrane region" description="Helical" evidence="10">
    <location>
        <begin position="181"/>
        <end position="202"/>
    </location>
</feature>
<dbReference type="Gene3D" id="6.10.140.1330">
    <property type="match status" value="1"/>
</dbReference>
<evidence type="ECO:0000256" key="3">
    <source>
        <dbReference type="ARBA" id="ARBA00022475"/>
    </source>
</evidence>
<reference evidence="12 13" key="1">
    <citation type="submission" date="2017-10" db="EMBL/GenBank/DDBJ databases">
        <title>Sequencing the genomes of 1000 actinobacteria strains.</title>
        <authorList>
            <person name="Klenk H.-P."/>
        </authorList>
    </citation>
    <scope>NUCLEOTIDE SEQUENCE [LARGE SCALE GENOMIC DNA]</scope>
    <source>
        <strain evidence="12 13">DSM 21801</strain>
    </source>
</reference>
<evidence type="ECO:0000256" key="8">
    <source>
        <dbReference type="ARBA" id="ARBA00023136"/>
    </source>
</evidence>
<evidence type="ECO:0000313" key="12">
    <source>
        <dbReference type="EMBL" id="PFG21312.1"/>
    </source>
</evidence>
<evidence type="ECO:0000256" key="1">
    <source>
        <dbReference type="ARBA" id="ARBA00004651"/>
    </source>
</evidence>
<keyword evidence="3" id="KW-1003">Cell membrane</keyword>
<dbReference type="Proteomes" id="UP000224915">
    <property type="component" value="Unassembled WGS sequence"/>
</dbReference>
<dbReference type="AlphaFoldDB" id="A0A2A9D5S4"/>
<protein>
    <submittedName>
        <fullName evidence="12">Sodium/proton antiporter (CPA1 family)</fullName>
    </submittedName>
</protein>
<keyword evidence="6" id="KW-0915">Sodium</keyword>
<dbReference type="GO" id="GO:0005886">
    <property type="term" value="C:plasma membrane"/>
    <property type="evidence" value="ECO:0007669"/>
    <property type="project" value="UniProtKB-SubCell"/>
</dbReference>
<dbReference type="GO" id="GO:0015385">
    <property type="term" value="F:sodium:proton antiporter activity"/>
    <property type="evidence" value="ECO:0007669"/>
    <property type="project" value="InterPro"/>
</dbReference>
<feature type="transmembrane region" description="Helical" evidence="10">
    <location>
        <begin position="412"/>
        <end position="435"/>
    </location>
</feature>
<evidence type="ECO:0000256" key="4">
    <source>
        <dbReference type="ARBA" id="ARBA00022692"/>
    </source>
</evidence>
<keyword evidence="13" id="KW-1185">Reference proteome</keyword>
<evidence type="ECO:0000313" key="13">
    <source>
        <dbReference type="Proteomes" id="UP000224915"/>
    </source>
</evidence>
<feature type="transmembrane region" description="Helical" evidence="10">
    <location>
        <begin position="265"/>
        <end position="285"/>
    </location>
</feature>
<evidence type="ECO:0000256" key="5">
    <source>
        <dbReference type="ARBA" id="ARBA00022989"/>
    </source>
</evidence>
<organism evidence="12 13">
    <name type="scientific">Serinibacter salmoneus</name>
    <dbReference type="NCBI Taxonomy" id="556530"/>
    <lineage>
        <taxon>Bacteria</taxon>
        <taxon>Bacillati</taxon>
        <taxon>Actinomycetota</taxon>
        <taxon>Actinomycetes</taxon>
        <taxon>Micrococcales</taxon>
        <taxon>Beutenbergiaceae</taxon>
        <taxon>Serinibacter</taxon>
    </lineage>
</organism>
<dbReference type="GO" id="GO:0051453">
    <property type="term" value="P:regulation of intracellular pH"/>
    <property type="evidence" value="ECO:0007669"/>
    <property type="project" value="TreeGrafter"/>
</dbReference>
<feature type="transmembrane region" description="Helical" evidence="10">
    <location>
        <begin position="83"/>
        <end position="105"/>
    </location>
</feature>
<dbReference type="RefSeq" id="WP_098470162.1">
    <property type="nucleotide sequence ID" value="NZ_PDJD01000001.1"/>
</dbReference>
<evidence type="ECO:0000256" key="10">
    <source>
        <dbReference type="SAM" id="Phobius"/>
    </source>
</evidence>
<keyword evidence="4 10" id="KW-0812">Transmembrane</keyword>
<feature type="transmembrane region" description="Helical" evidence="10">
    <location>
        <begin position="233"/>
        <end position="253"/>
    </location>
</feature>
<keyword evidence="7" id="KW-0406">Ion transport</keyword>
<sequence>MSPLVLASGAVGIILLATALARRTGVATPLILVLIGAIISLMPAIPDIELQPEWILMGVLPPLLYASAVQVPVIDLRRNVGMIGWLSIVLVIVSAFGVGALVHLLLPSVPFAAGVALGAVISPTDAVAATAVGKRLGLPPRVMAVLEGESLFNDASALVMLKVATVAAAGGFSFLQLTGDFAYGVVIAVALGLAIGWVSVLVRERISDPVLSTSVSLVLPWLVYWPAEELGASGVVAVVVAGVLSGHLGLRRLSAQQRQIERTNWATIAFLLENAVFLLMGLQLVDLFLDVTRNQSSVGLVVGVAAACVLALVLLRVAAVAVFMRGARWRAPHRARRLAAVDAAVKGLDDSDPQRAKARRRLARLRADREFYRRAPITRKGGLVISWAGMRGVVTVAAALTLPVSTPMRSTLIAVAFTVALMTLLGFGLTLPWVIRRTGLGQDPSQSLHGEVVLVMRDVHRQAVSTLREDGDLDEEVVSGLAERLERIAKRDGLLARTLGAGPQEVDPETGEPVDPIRLAAVRYFDAAREALADERSLGAYSTEAIAQVQEVLDLEELRRTR</sequence>
<dbReference type="InterPro" id="IPR018422">
    <property type="entry name" value="Cation/H_exchanger_CPA1"/>
</dbReference>
<feature type="transmembrane region" description="Helical" evidence="10">
    <location>
        <begin position="297"/>
        <end position="324"/>
    </location>
</feature>
<accession>A0A2A9D5S4</accession>
<comment type="subcellular location">
    <subcellularLocation>
        <location evidence="1">Cell membrane</location>
        <topology evidence="1">Multi-pass membrane protein</topology>
    </subcellularLocation>
</comment>
<keyword evidence="2" id="KW-0813">Transport</keyword>
<evidence type="ECO:0000259" key="11">
    <source>
        <dbReference type="Pfam" id="PF00999"/>
    </source>
</evidence>